<dbReference type="PANTHER" id="PTHR45626:SF51">
    <property type="entry name" value="SNF2-RELATED DOMAIN-CONTAINING PROTEIN"/>
    <property type="match status" value="1"/>
</dbReference>
<dbReference type="GO" id="GO:0008094">
    <property type="term" value="F:ATP-dependent activity, acting on DNA"/>
    <property type="evidence" value="ECO:0007669"/>
    <property type="project" value="TreeGrafter"/>
</dbReference>
<evidence type="ECO:0000256" key="3">
    <source>
        <dbReference type="ARBA" id="ARBA00022840"/>
    </source>
</evidence>
<dbReference type="InterPro" id="IPR014001">
    <property type="entry name" value="Helicase_ATP-bd"/>
</dbReference>
<proteinExistence type="predicted"/>
<gene>
    <name evidence="5" type="ORF">METBIDRAFT_35673</name>
</gene>
<dbReference type="Gene3D" id="3.40.50.300">
    <property type="entry name" value="P-loop containing nucleotide triphosphate hydrolases"/>
    <property type="match status" value="1"/>
</dbReference>
<dbReference type="InterPro" id="IPR000330">
    <property type="entry name" value="SNF2_N"/>
</dbReference>
<dbReference type="InterPro" id="IPR001650">
    <property type="entry name" value="Helicase_C-like"/>
</dbReference>
<evidence type="ECO:0000259" key="4">
    <source>
        <dbReference type="PROSITE" id="PS51194"/>
    </source>
</evidence>
<dbReference type="RefSeq" id="XP_018714771.1">
    <property type="nucleotide sequence ID" value="XM_018856641.1"/>
</dbReference>
<dbReference type="InterPro" id="IPR050628">
    <property type="entry name" value="SNF2_RAD54_helicase_TF"/>
</dbReference>
<keyword evidence="3" id="KW-0067">ATP-binding</keyword>
<dbReference type="SUPFAM" id="SSF52540">
    <property type="entry name" value="P-loop containing nucleoside triphosphate hydrolases"/>
    <property type="match status" value="2"/>
</dbReference>
<dbReference type="GO" id="GO:0005634">
    <property type="term" value="C:nucleus"/>
    <property type="evidence" value="ECO:0007669"/>
    <property type="project" value="TreeGrafter"/>
</dbReference>
<sequence length="1054" mass="119485">MSFTPGFQSHESLESIVRSAYTQIQTPDLSLYSQIPLHKVSGLPSAEETICLLCQKSKSNTGDVPGLSSTLYSFQLRSVCKMYEKESMTLRQCVPHFVEFTSPTGSRYFFNTLENTFNSNPELYVVPKGGILAENMGLGKTLICLALICLSKHEISSIPHDIILEEPPKGTDIGSFKMKPLKTLAEIALSSIAQNSLPWKYFAQDLPSAIVQKLKKLPGVFFVSREPVQSNLGLRVRNATALKPSILKLVLTSSTLVIVPENLLHQWNDETKKHVRVEFLRKLFISDRFKNLMHYENGDYMRDPPQDPILLVSYDVVVISAPLFSKLCADPSTVFMKIYWKRLIIDEGHSMSSRSSNLSLSCKLIHAERRWVVTGTPTSGLTNLHVDEGVPEAVTESPKKRRKYTVKGKFNVREDLNKLGNLVSNYFKIEPFYSQPSLWGSSITKNLTNSNQFTAKISLQTLLNSLMVRHTQLQVEADLVLPQLHHEAVSLKPSYQNKLAINLFTSVLAVNAVSSERVGGDYMFDPMNRQQLQKLVSNLQLSTFYWTGFQILDVKSLLNVANSCLEKLTPSGEAYYNPEDRRLLVSSIHAVKEALCNPRWRAAASLHEMQLYVTNLPKPYVDNFAIGSINDIGVFGAPQLHAIQKFFYKNRFISSNDESVLASRLRESSKAFWKDYWVRSEKTQNRKFSKPEAFLEFDAPEEKRKNDVFEKQIICKQSVSTRETDSVALASHSTFKNILDKPYHLKDQINPKRARILGTASSKLSYLASKLTGHQKDGVKSIVFFEYEDSAYYLTELLDVLGIKYILYATFVEVEKRPNNLNDFASHSTETQGGITLIMDLKLASHSLTVIAATRVYFMNPVWQRSVEAQAIKRAHRIGQTKEVFVETLVLRGTLEEEIYRRRIDDGYDLEARDVKGGETFEKKYVIDDTGMQNFVLRHEFLSVDKEVQEHADFSETVVGEDLADNSQDKSILNASNAPQFSLPSHSSDLLAAEGRIHRAWNMRLFSADNLQKFNESRQSKPNLEQLNVEFVEGKHQPTDVHINAGSSRKRVRF</sequence>
<dbReference type="PANTHER" id="PTHR45626">
    <property type="entry name" value="TRANSCRIPTION TERMINATION FACTOR 2-RELATED"/>
    <property type="match status" value="1"/>
</dbReference>
<dbReference type="Pfam" id="PF00271">
    <property type="entry name" value="Helicase_C"/>
    <property type="match status" value="1"/>
</dbReference>
<keyword evidence="6" id="KW-1185">Reference proteome</keyword>
<dbReference type="OrthoDB" id="2801544at2759"/>
<dbReference type="GO" id="GO:0005524">
    <property type="term" value="F:ATP binding"/>
    <property type="evidence" value="ECO:0007669"/>
    <property type="project" value="UniProtKB-KW"/>
</dbReference>
<dbReference type="Gene3D" id="3.40.50.10810">
    <property type="entry name" value="Tandem AAA-ATPase domain"/>
    <property type="match status" value="1"/>
</dbReference>
<dbReference type="EMBL" id="LXTC01000001">
    <property type="protein sequence ID" value="OBA24290.1"/>
    <property type="molecule type" value="Genomic_DNA"/>
</dbReference>
<dbReference type="SMART" id="SM00487">
    <property type="entry name" value="DEXDc"/>
    <property type="match status" value="1"/>
</dbReference>
<feature type="domain" description="Helicase C-terminal" evidence="4">
    <location>
        <begin position="766"/>
        <end position="916"/>
    </location>
</feature>
<dbReference type="Proteomes" id="UP000092555">
    <property type="component" value="Unassembled WGS sequence"/>
</dbReference>
<keyword evidence="2" id="KW-0378">Hydrolase</keyword>
<reference evidence="5 6" key="1">
    <citation type="submission" date="2016-05" db="EMBL/GenBank/DDBJ databases">
        <title>Comparative genomics of biotechnologically important yeasts.</title>
        <authorList>
            <consortium name="DOE Joint Genome Institute"/>
            <person name="Riley R."/>
            <person name="Haridas S."/>
            <person name="Wolfe K.H."/>
            <person name="Lopes M.R."/>
            <person name="Hittinger C.T."/>
            <person name="Goker M."/>
            <person name="Salamov A."/>
            <person name="Wisecaver J."/>
            <person name="Long T.M."/>
            <person name="Aerts A.L."/>
            <person name="Barry K."/>
            <person name="Choi C."/>
            <person name="Clum A."/>
            <person name="Coughlan A.Y."/>
            <person name="Deshpande S."/>
            <person name="Douglass A.P."/>
            <person name="Hanson S.J."/>
            <person name="Klenk H.-P."/>
            <person name="LaButti K."/>
            <person name="Lapidus A."/>
            <person name="Lindquist E."/>
            <person name="Lipzen A."/>
            <person name="Meier-kolthoff J.P."/>
            <person name="Ohm R.A."/>
            <person name="Otillar R.P."/>
            <person name="Pangilinan J."/>
            <person name="Peng Y."/>
            <person name="Rokas A."/>
            <person name="Rosa C.A."/>
            <person name="Scheuner C."/>
            <person name="Sibirny A.A."/>
            <person name="Slot J.C."/>
            <person name="Stielow J.B."/>
            <person name="Sun H."/>
            <person name="Kurtzman C.P."/>
            <person name="Blackwell M."/>
            <person name="Grigoriev I.V."/>
            <person name="Jeffries T.W."/>
        </authorList>
    </citation>
    <scope>NUCLEOTIDE SEQUENCE [LARGE SCALE GENOMIC DNA]</scope>
    <source>
        <strain evidence="5 6">NRRL YB-4993</strain>
    </source>
</reference>
<dbReference type="InterPro" id="IPR038718">
    <property type="entry name" value="SNF2-like_sf"/>
</dbReference>
<evidence type="ECO:0000313" key="6">
    <source>
        <dbReference type="Proteomes" id="UP000092555"/>
    </source>
</evidence>
<organism evidence="5 6">
    <name type="scientific">Metschnikowia bicuspidata var. bicuspidata NRRL YB-4993</name>
    <dbReference type="NCBI Taxonomy" id="869754"/>
    <lineage>
        <taxon>Eukaryota</taxon>
        <taxon>Fungi</taxon>
        <taxon>Dikarya</taxon>
        <taxon>Ascomycota</taxon>
        <taxon>Saccharomycotina</taxon>
        <taxon>Pichiomycetes</taxon>
        <taxon>Metschnikowiaceae</taxon>
        <taxon>Metschnikowia</taxon>
    </lineage>
</organism>
<dbReference type="InterPro" id="IPR049730">
    <property type="entry name" value="SNF2/RAD54-like_C"/>
</dbReference>
<evidence type="ECO:0000256" key="1">
    <source>
        <dbReference type="ARBA" id="ARBA00022741"/>
    </source>
</evidence>
<dbReference type="STRING" id="869754.A0A1A0HJU4"/>
<dbReference type="Pfam" id="PF00176">
    <property type="entry name" value="SNF2-rel_dom"/>
    <property type="match status" value="1"/>
</dbReference>
<dbReference type="GO" id="GO:0006281">
    <property type="term" value="P:DNA repair"/>
    <property type="evidence" value="ECO:0007669"/>
    <property type="project" value="TreeGrafter"/>
</dbReference>
<dbReference type="CDD" id="cd18793">
    <property type="entry name" value="SF2_C_SNF"/>
    <property type="match status" value="1"/>
</dbReference>
<evidence type="ECO:0000256" key="2">
    <source>
        <dbReference type="ARBA" id="ARBA00022801"/>
    </source>
</evidence>
<comment type="caution">
    <text evidence="5">The sequence shown here is derived from an EMBL/GenBank/DDBJ whole genome shotgun (WGS) entry which is preliminary data.</text>
</comment>
<accession>A0A1A0HJU4</accession>
<dbReference type="PROSITE" id="PS51194">
    <property type="entry name" value="HELICASE_CTER"/>
    <property type="match status" value="1"/>
</dbReference>
<dbReference type="GO" id="GO:0016787">
    <property type="term" value="F:hydrolase activity"/>
    <property type="evidence" value="ECO:0007669"/>
    <property type="project" value="UniProtKB-KW"/>
</dbReference>
<name>A0A1A0HJU4_9ASCO</name>
<keyword evidence="1" id="KW-0547">Nucleotide-binding</keyword>
<dbReference type="AlphaFoldDB" id="A0A1A0HJU4"/>
<dbReference type="GeneID" id="30029617"/>
<dbReference type="InterPro" id="IPR027417">
    <property type="entry name" value="P-loop_NTPase"/>
</dbReference>
<protein>
    <recommendedName>
        <fullName evidence="4">Helicase C-terminal domain-containing protein</fullName>
    </recommendedName>
</protein>
<evidence type="ECO:0000313" key="5">
    <source>
        <dbReference type="EMBL" id="OBA24290.1"/>
    </source>
</evidence>